<dbReference type="PATRIC" id="fig|1391654.3.peg.5272"/>
<dbReference type="GO" id="GO:0004674">
    <property type="term" value="F:protein serine/threonine kinase activity"/>
    <property type="evidence" value="ECO:0007669"/>
    <property type="project" value="UniProtKB-KW"/>
</dbReference>
<name>A0A0K1PYR7_9BACT</name>
<keyword evidence="6 7" id="KW-0067">ATP-binding</keyword>
<evidence type="ECO:0000256" key="5">
    <source>
        <dbReference type="ARBA" id="ARBA00022777"/>
    </source>
</evidence>
<keyword evidence="11" id="KW-1185">Reference proteome</keyword>
<dbReference type="InterPro" id="IPR000719">
    <property type="entry name" value="Prot_kinase_dom"/>
</dbReference>
<protein>
    <recommendedName>
        <fullName evidence="1">non-specific serine/threonine protein kinase</fullName>
        <ecNumber evidence="1">2.7.11.1</ecNumber>
    </recommendedName>
</protein>
<evidence type="ECO:0000313" key="11">
    <source>
        <dbReference type="Proteomes" id="UP000064967"/>
    </source>
</evidence>
<dbReference type="KEGG" id="llu:AKJ09_05200"/>
<feature type="binding site" evidence="7">
    <location>
        <position position="57"/>
    </location>
    <ligand>
        <name>ATP</name>
        <dbReference type="ChEBI" id="CHEBI:30616"/>
    </ligand>
</feature>
<keyword evidence="2 10" id="KW-0723">Serine/threonine-protein kinase</keyword>
<dbReference type="Gene3D" id="1.10.510.10">
    <property type="entry name" value="Transferase(Phosphotransferase) domain 1"/>
    <property type="match status" value="1"/>
</dbReference>
<dbReference type="Gene3D" id="3.30.200.20">
    <property type="entry name" value="Phosphorylase Kinase, domain 1"/>
    <property type="match status" value="1"/>
</dbReference>
<feature type="compositionally biased region" description="Low complexity" evidence="8">
    <location>
        <begin position="459"/>
        <end position="499"/>
    </location>
</feature>
<dbReference type="AlphaFoldDB" id="A0A0K1PYR7"/>
<dbReference type="SUPFAM" id="SSF56112">
    <property type="entry name" value="Protein kinase-like (PK-like)"/>
    <property type="match status" value="1"/>
</dbReference>
<dbReference type="OrthoDB" id="5485854at2"/>
<reference evidence="10 11" key="1">
    <citation type="submission" date="2015-08" db="EMBL/GenBank/DDBJ databases">
        <authorList>
            <person name="Babu N.S."/>
            <person name="Beckwith C.J."/>
            <person name="Beseler K.G."/>
            <person name="Brison A."/>
            <person name="Carone J.V."/>
            <person name="Caskin T.P."/>
            <person name="Diamond M."/>
            <person name="Durham M.E."/>
            <person name="Foxe J.M."/>
            <person name="Go M."/>
            <person name="Henderson B.A."/>
            <person name="Jones I.B."/>
            <person name="McGettigan J.A."/>
            <person name="Micheletti S.J."/>
            <person name="Nasrallah M.E."/>
            <person name="Ortiz D."/>
            <person name="Piller C.R."/>
            <person name="Privatt S.R."/>
            <person name="Schneider S.L."/>
            <person name="Sharp S."/>
            <person name="Smith T.C."/>
            <person name="Stanton J.D."/>
            <person name="Ullery H.E."/>
            <person name="Wilson R.J."/>
            <person name="Serrano M.G."/>
            <person name="Buck G."/>
            <person name="Lee V."/>
            <person name="Wang Y."/>
            <person name="Carvalho R."/>
            <person name="Voegtly L."/>
            <person name="Shi R."/>
            <person name="Duckworth R."/>
            <person name="Johnson A."/>
            <person name="Loviza R."/>
            <person name="Walstead R."/>
            <person name="Shah Z."/>
            <person name="Kiflezghi M."/>
            <person name="Wade K."/>
            <person name="Ball S.L."/>
            <person name="Bradley K.W."/>
            <person name="Asai D.J."/>
            <person name="Bowman C.A."/>
            <person name="Russell D.A."/>
            <person name="Pope W.H."/>
            <person name="Jacobs-Sera D."/>
            <person name="Hendrix R.W."/>
            <person name="Hatfull G.F."/>
        </authorList>
    </citation>
    <scope>NUCLEOTIDE SEQUENCE [LARGE SCALE GENOMIC DNA]</scope>
    <source>
        <strain evidence="10 11">DSM 27648</strain>
    </source>
</reference>
<dbReference type="RefSeq" id="WP_146649481.1">
    <property type="nucleotide sequence ID" value="NZ_CP012333.1"/>
</dbReference>
<dbReference type="InterPro" id="IPR017441">
    <property type="entry name" value="Protein_kinase_ATP_BS"/>
</dbReference>
<sequence>MSEGRDPTQAASAGGDPSVLGRTIAGKFVVEKFLGGGAMGAVYRARWPALEKNVAIKVMHRSIAQEASFAARFAREAKAAARLDHPNSIRVIDSGEEADGLLYIAMEYVEGRDLYRVIHEDWPISDSDIVDILAQALSAIGVAHEMGVIHRDLKPENLMILPGRNDGEEGRYLVKVCDFGIAKITSKGADGSEGASISHNLTTHGLVVGTPEYMSPEQARGERLDARSDIYSAGVILYQLLTGRTPFTGEHALAVVLQHVTANPPAPHEIYPDVHKGLEAVCVKAIAKEREDRYQTARDMRMALRSAIDARSASTPRADALGATVKAPAVAPALSAAVTRVTPPGLAAGTEPPKKSRVGLFIGAAVMIVVIGVGAAYAHSLSEGGASEAPATTASAPAVAVPAAVAPNASVSASPSAVSVHSAPKAPKISVVASASASTSASARPAASASVKGTERAVAPSASASPASSEPAPSPSPSAATSGAMSPSATTTTSAAPAASPTPAPTPSQAAPSFNPAACKAHLGAPKGTGSVNAKDLRLNGTAAAWNTCAQRMKEKPATPISTSVRLRFGDNKSFHGASCAACPAPVAHCIAQSTGKTVALELHGADVTGEPAFDVPVTLSCD</sequence>
<evidence type="ECO:0000256" key="4">
    <source>
        <dbReference type="ARBA" id="ARBA00022741"/>
    </source>
</evidence>
<evidence type="ECO:0000256" key="2">
    <source>
        <dbReference type="ARBA" id="ARBA00022527"/>
    </source>
</evidence>
<evidence type="ECO:0000256" key="6">
    <source>
        <dbReference type="ARBA" id="ARBA00022840"/>
    </source>
</evidence>
<evidence type="ECO:0000259" key="9">
    <source>
        <dbReference type="PROSITE" id="PS50011"/>
    </source>
</evidence>
<feature type="region of interest" description="Disordered" evidence="8">
    <location>
        <begin position="442"/>
        <end position="515"/>
    </location>
</feature>
<keyword evidence="5 10" id="KW-0418">Kinase</keyword>
<evidence type="ECO:0000313" key="10">
    <source>
        <dbReference type="EMBL" id="AKU98536.1"/>
    </source>
</evidence>
<dbReference type="PANTHER" id="PTHR43289:SF6">
    <property type="entry name" value="SERINE_THREONINE-PROTEIN KINASE NEKL-3"/>
    <property type="match status" value="1"/>
</dbReference>
<dbReference type="InterPro" id="IPR008271">
    <property type="entry name" value="Ser/Thr_kinase_AS"/>
</dbReference>
<dbReference type="GO" id="GO:0005524">
    <property type="term" value="F:ATP binding"/>
    <property type="evidence" value="ECO:0007669"/>
    <property type="project" value="UniProtKB-UniRule"/>
</dbReference>
<keyword evidence="3" id="KW-0808">Transferase</keyword>
<keyword evidence="4 7" id="KW-0547">Nucleotide-binding</keyword>
<evidence type="ECO:0000256" key="3">
    <source>
        <dbReference type="ARBA" id="ARBA00022679"/>
    </source>
</evidence>
<evidence type="ECO:0000256" key="7">
    <source>
        <dbReference type="PROSITE-ProRule" id="PRU10141"/>
    </source>
</evidence>
<dbReference type="Pfam" id="PF00069">
    <property type="entry name" value="Pkinase"/>
    <property type="match status" value="1"/>
</dbReference>
<feature type="domain" description="Protein kinase" evidence="9">
    <location>
        <begin position="28"/>
        <end position="308"/>
    </location>
</feature>
<evidence type="ECO:0000256" key="8">
    <source>
        <dbReference type="SAM" id="MobiDB-lite"/>
    </source>
</evidence>
<dbReference type="SMART" id="SM00220">
    <property type="entry name" value="S_TKc"/>
    <property type="match status" value="1"/>
</dbReference>
<dbReference type="Proteomes" id="UP000064967">
    <property type="component" value="Chromosome"/>
</dbReference>
<accession>A0A0K1PYR7</accession>
<evidence type="ECO:0000256" key="1">
    <source>
        <dbReference type="ARBA" id="ARBA00012513"/>
    </source>
</evidence>
<dbReference type="EC" id="2.7.11.1" evidence="1"/>
<feature type="compositionally biased region" description="Low complexity" evidence="8">
    <location>
        <begin position="442"/>
        <end position="451"/>
    </location>
</feature>
<gene>
    <name evidence="10" type="ORF">AKJ09_05200</name>
</gene>
<dbReference type="PROSITE" id="PS50011">
    <property type="entry name" value="PROTEIN_KINASE_DOM"/>
    <property type="match status" value="1"/>
</dbReference>
<dbReference type="InterPro" id="IPR011009">
    <property type="entry name" value="Kinase-like_dom_sf"/>
</dbReference>
<dbReference type="STRING" id="1391654.AKJ09_05200"/>
<organism evidence="10 11">
    <name type="scientific">Labilithrix luteola</name>
    <dbReference type="NCBI Taxonomy" id="1391654"/>
    <lineage>
        <taxon>Bacteria</taxon>
        <taxon>Pseudomonadati</taxon>
        <taxon>Myxococcota</taxon>
        <taxon>Polyangia</taxon>
        <taxon>Polyangiales</taxon>
        <taxon>Labilitrichaceae</taxon>
        <taxon>Labilithrix</taxon>
    </lineage>
</organism>
<proteinExistence type="predicted"/>
<dbReference type="CDD" id="cd14014">
    <property type="entry name" value="STKc_PknB_like"/>
    <property type="match status" value="1"/>
</dbReference>
<dbReference type="FunFam" id="1.10.510.10:FF:000021">
    <property type="entry name" value="Serine/threonine protein kinase"/>
    <property type="match status" value="1"/>
</dbReference>
<dbReference type="PROSITE" id="PS00108">
    <property type="entry name" value="PROTEIN_KINASE_ST"/>
    <property type="match status" value="1"/>
</dbReference>
<dbReference type="PANTHER" id="PTHR43289">
    <property type="entry name" value="MITOGEN-ACTIVATED PROTEIN KINASE KINASE KINASE 20-RELATED"/>
    <property type="match status" value="1"/>
</dbReference>
<dbReference type="PROSITE" id="PS00107">
    <property type="entry name" value="PROTEIN_KINASE_ATP"/>
    <property type="match status" value="1"/>
</dbReference>
<dbReference type="EMBL" id="CP012333">
    <property type="protein sequence ID" value="AKU98536.1"/>
    <property type="molecule type" value="Genomic_DNA"/>
</dbReference>